<dbReference type="OrthoDB" id="2507073at2759"/>
<evidence type="ECO:0000313" key="1">
    <source>
        <dbReference type="EMBL" id="OMO61536.1"/>
    </source>
</evidence>
<dbReference type="EMBL" id="AWUE01021610">
    <property type="protein sequence ID" value="OMO61536.1"/>
    <property type="molecule type" value="Genomic_DNA"/>
</dbReference>
<name>A0A1R3GU04_9ROSI</name>
<dbReference type="Pfam" id="PF04827">
    <property type="entry name" value="Plant_tran"/>
    <property type="match status" value="1"/>
</dbReference>
<dbReference type="InterPro" id="IPR006912">
    <property type="entry name" value="Harbinger_derived_prot"/>
</dbReference>
<dbReference type="Proteomes" id="UP000187203">
    <property type="component" value="Unassembled WGS sequence"/>
</dbReference>
<dbReference type="PANTHER" id="PTHR47150">
    <property type="entry name" value="OS12G0169200 PROTEIN"/>
    <property type="match status" value="1"/>
</dbReference>
<comment type="caution">
    <text evidence="1">The sequence shown here is derived from an EMBL/GenBank/DDBJ whole genome shotgun (WGS) entry which is preliminary data.</text>
</comment>
<dbReference type="AlphaFoldDB" id="A0A1R3GU04"/>
<organism evidence="1 2">
    <name type="scientific">Corchorus olitorius</name>
    <dbReference type="NCBI Taxonomy" id="93759"/>
    <lineage>
        <taxon>Eukaryota</taxon>
        <taxon>Viridiplantae</taxon>
        <taxon>Streptophyta</taxon>
        <taxon>Embryophyta</taxon>
        <taxon>Tracheophyta</taxon>
        <taxon>Spermatophyta</taxon>
        <taxon>Magnoliopsida</taxon>
        <taxon>eudicotyledons</taxon>
        <taxon>Gunneridae</taxon>
        <taxon>Pentapetalae</taxon>
        <taxon>rosids</taxon>
        <taxon>malvids</taxon>
        <taxon>Malvales</taxon>
        <taxon>Malvaceae</taxon>
        <taxon>Grewioideae</taxon>
        <taxon>Apeibeae</taxon>
        <taxon>Corchorus</taxon>
    </lineage>
</organism>
<keyword evidence="2" id="KW-1185">Reference proteome</keyword>
<sequence>MQEACRKDVERAFGVLQSRFAIVKGPARFWRKDTLHDIMSACIIMHNMIVEDERDLDADIGNWREAPTPEVEMVIDETTRFREFLARHQQIKDKEAHFALRNALIEHLWEHYGNLGN</sequence>
<proteinExistence type="predicted"/>
<dbReference type="STRING" id="93759.A0A1R3GU04"/>
<gene>
    <name evidence="1" type="ORF">COLO4_33403</name>
</gene>
<evidence type="ECO:0000313" key="2">
    <source>
        <dbReference type="Proteomes" id="UP000187203"/>
    </source>
</evidence>
<reference evidence="2" key="1">
    <citation type="submission" date="2013-09" db="EMBL/GenBank/DDBJ databases">
        <title>Corchorus olitorius genome sequencing.</title>
        <authorList>
            <person name="Alam M."/>
            <person name="Haque M.S."/>
            <person name="Islam M.S."/>
            <person name="Emdad E.M."/>
            <person name="Islam M.M."/>
            <person name="Ahmed B."/>
            <person name="Halim A."/>
            <person name="Hossen Q.M.M."/>
            <person name="Hossain M.Z."/>
            <person name="Ahmed R."/>
            <person name="Khan M.M."/>
            <person name="Islam R."/>
            <person name="Rashid M.M."/>
            <person name="Khan S.A."/>
            <person name="Rahman M.S."/>
            <person name="Alam M."/>
            <person name="Yahiya A.S."/>
            <person name="Khan M.S."/>
            <person name="Azam M.S."/>
            <person name="Haque T."/>
            <person name="Lashkar M.Z.H."/>
            <person name="Akhand A.I."/>
            <person name="Morshed G."/>
            <person name="Roy S."/>
            <person name="Uddin K.S."/>
            <person name="Rabeya T."/>
            <person name="Hossain A.S."/>
            <person name="Chowdhury A."/>
            <person name="Snigdha A.R."/>
            <person name="Mortoza M.S."/>
            <person name="Matin S.A."/>
            <person name="Hoque S.M.E."/>
            <person name="Islam M.K."/>
            <person name="Roy D.K."/>
            <person name="Haider R."/>
            <person name="Moosa M.M."/>
            <person name="Elias S.M."/>
            <person name="Hasan A.M."/>
            <person name="Jahan S."/>
            <person name="Shafiuddin M."/>
            <person name="Mahmood N."/>
            <person name="Shommy N.S."/>
        </authorList>
    </citation>
    <scope>NUCLEOTIDE SEQUENCE [LARGE SCALE GENOMIC DNA]</scope>
    <source>
        <strain evidence="2">cv. O-4</strain>
    </source>
</reference>
<accession>A0A1R3GU04</accession>
<dbReference type="PANTHER" id="PTHR47150:SF7">
    <property type="entry name" value="NUCLEASE"/>
    <property type="match status" value="1"/>
</dbReference>
<protein>
    <submittedName>
        <fullName evidence="1">Harbinger transposase-derived protein, plant</fullName>
    </submittedName>
</protein>